<dbReference type="OrthoDB" id="1681765at2759"/>
<accession>A0A0L6VEU5</accession>
<comment type="cofactor">
    <cofactor evidence="1">
        <name>a divalent metal cation</name>
        <dbReference type="ChEBI" id="CHEBI:60240"/>
    </cofactor>
</comment>
<dbReference type="EMBL" id="LAVV01006581">
    <property type="protein sequence ID" value="KNZ59273.1"/>
    <property type="molecule type" value="Genomic_DNA"/>
</dbReference>
<dbReference type="Pfam" id="PF26138">
    <property type="entry name" value="DUF8040"/>
    <property type="match status" value="1"/>
</dbReference>
<organism evidence="11 12">
    <name type="scientific">Puccinia sorghi</name>
    <dbReference type="NCBI Taxonomy" id="27349"/>
    <lineage>
        <taxon>Eukaryota</taxon>
        <taxon>Fungi</taxon>
        <taxon>Dikarya</taxon>
        <taxon>Basidiomycota</taxon>
        <taxon>Pucciniomycotina</taxon>
        <taxon>Pucciniomycetes</taxon>
        <taxon>Pucciniales</taxon>
        <taxon>Pucciniaceae</taxon>
        <taxon>Puccinia</taxon>
    </lineage>
</organism>
<dbReference type="PANTHER" id="PTHR22930:SF259">
    <property type="entry name" value="OS08G0106900 PROTEIN"/>
    <property type="match status" value="1"/>
</dbReference>
<dbReference type="InterPro" id="IPR027806">
    <property type="entry name" value="HARBI1_dom"/>
</dbReference>
<comment type="similarity">
    <text evidence="3">Belongs to the HARBI1 family.</text>
</comment>
<evidence type="ECO:0000256" key="8">
    <source>
        <dbReference type="SAM" id="MobiDB-lite"/>
    </source>
</evidence>
<keyword evidence="4" id="KW-0540">Nuclease</keyword>
<proteinExistence type="inferred from homology"/>
<dbReference type="Pfam" id="PF13359">
    <property type="entry name" value="DDE_Tnp_4"/>
    <property type="match status" value="1"/>
</dbReference>
<evidence type="ECO:0000259" key="10">
    <source>
        <dbReference type="Pfam" id="PF26138"/>
    </source>
</evidence>
<dbReference type="GO" id="GO:0046872">
    <property type="term" value="F:metal ion binding"/>
    <property type="evidence" value="ECO:0007669"/>
    <property type="project" value="UniProtKB-KW"/>
</dbReference>
<evidence type="ECO:0000256" key="2">
    <source>
        <dbReference type="ARBA" id="ARBA00004123"/>
    </source>
</evidence>
<feature type="domain" description="DDE Tnp4" evidence="9">
    <location>
        <begin position="222"/>
        <end position="279"/>
    </location>
</feature>
<comment type="subcellular location">
    <subcellularLocation>
        <location evidence="2">Nucleus</location>
    </subcellularLocation>
</comment>
<reference evidence="11 12" key="1">
    <citation type="submission" date="2015-08" db="EMBL/GenBank/DDBJ databases">
        <title>Next Generation Sequencing and Analysis of the Genome of Puccinia sorghi L Schw, the Causal Agent of Maize Common Rust.</title>
        <authorList>
            <person name="Rochi L."/>
            <person name="Burguener G."/>
            <person name="Darino M."/>
            <person name="Turjanski A."/>
            <person name="Kreff E."/>
            <person name="Dieguez M.J."/>
            <person name="Sacco F."/>
        </authorList>
    </citation>
    <scope>NUCLEOTIDE SEQUENCE [LARGE SCALE GENOMIC DNA]</scope>
    <source>
        <strain evidence="11 12">RO10H11247</strain>
    </source>
</reference>
<keyword evidence="7" id="KW-0539">Nucleus</keyword>
<dbReference type="Proteomes" id="UP000037035">
    <property type="component" value="Unassembled WGS sequence"/>
</dbReference>
<keyword evidence="5" id="KW-0479">Metal-binding</keyword>
<dbReference type="GO" id="GO:0004518">
    <property type="term" value="F:nuclease activity"/>
    <property type="evidence" value="ECO:0007669"/>
    <property type="project" value="UniProtKB-KW"/>
</dbReference>
<evidence type="ECO:0000256" key="6">
    <source>
        <dbReference type="ARBA" id="ARBA00022801"/>
    </source>
</evidence>
<dbReference type="GO" id="GO:0005634">
    <property type="term" value="C:nucleus"/>
    <property type="evidence" value="ECO:0007669"/>
    <property type="project" value="UniProtKB-SubCell"/>
</dbReference>
<evidence type="ECO:0000259" key="9">
    <source>
        <dbReference type="Pfam" id="PF13359"/>
    </source>
</evidence>
<dbReference type="InterPro" id="IPR058353">
    <property type="entry name" value="DUF8040"/>
</dbReference>
<evidence type="ECO:0000256" key="3">
    <source>
        <dbReference type="ARBA" id="ARBA00006958"/>
    </source>
</evidence>
<evidence type="ECO:0000256" key="7">
    <source>
        <dbReference type="ARBA" id="ARBA00023242"/>
    </source>
</evidence>
<dbReference type="GO" id="GO:0016787">
    <property type="term" value="F:hydrolase activity"/>
    <property type="evidence" value="ECO:0007669"/>
    <property type="project" value="UniProtKB-KW"/>
</dbReference>
<protein>
    <submittedName>
        <fullName evidence="11">Uncharacterized protein</fullName>
    </submittedName>
</protein>
<dbReference type="InterPro" id="IPR045249">
    <property type="entry name" value="HARBI1-like"/>
</dbReference>
<evidence type="ECO:0000256" key="5">
    <source>
        <dbReference type="ARBA" id="ARBA00022723"/>
    </source>
</evidence>
<dbReference type="VEuPathDB" id="FungiDB:VP01_176g4"/>
<name>A0A0L6VEU5_9BASI</name>
<sequence length="375" mass="42365">MGERSSLCFPSLTHLWQKKATPRRTKKPTQKARNPQQIWTILWSQAEANPSPIADSGRSASRCIPIYPISPEPLQHILSYWSDKPVFEELCKEISQTNIYPTSKLPLEEQLAIFMYIIGHSASNRSTQDCFQHSGEKISMGNLSVPHHLASSIPKSNQMENSTRTLKGVWARSMAYIFLPMSQPVKMLSVFTYLRVGWEGSAHHGRVLASAKRDEFKIPDVSRPENKEELYNLRHAMLQNAVERVFEILKRQFAMLNNLLEYSLRTQSGIVIALAVIHNVISKCLGHLEGDFRELDSEAAIISTPAMNVNEADSDGIADSEELFDGRKLIAQLMWDDYVAYNSRGRAVSHQPWPARQGRARGRRGQRGQGSNHAS</sequence>
<feature type="domain" description="DUF8040" evidence="10">
    <location>
        <begin position="83"/>
        <end position="139"/>
    </location>
</feature>
<keyword evidence="6" id="KW-0378">Hydrolase</keyword>
<keyword evidence="12" id="KW-1185">Reference proteome</keyword>
<feature type="region of interest" description="Disordered" evidence="8">
    <location>
        <begin position="350"/>
        <end position="375"/>
    </location>
</feature>
<evidence type="ECO:0000256" key="1">
    <source>
        <dbReference type="ARBA" id="ARBA00001968"/>
    </source>
</evidence>
<evidence type="ECO:0000313" key="11">
    <source>
        <dbReference type="EMBL" id="KNZ59273.1"/>
    </source>
</evidence>
<dbReference type="PANTHER" id="PTHR22930">
    <property type="match status" value="1"/>
</dbReference>
<comment type="caution">
    <text evidence="11">The sequence shown here is derived from an EMBL/GenBank/DDBJ whole genome shotgun (WGS) entry which is preliminary data.</text>
</comment>
<dbReference type="AlphaFoldDB" id="A0A0L6VEU5"/>
<gene>
    <name evidence="11" type="ORF">VP01_176g4</name>
</gene>
<evidence type="ECO:0000256" key="4">
    <source>
        <dbReference type="ARBA" id="ARBA00022722"/>
    </source>
</evidence>
<evidence type="ECO:0000313" key="12">
    <source>
        <dbReference type="Proteomes" id="UP000037035"/>
    </source>
</evidence>